<evidence type="ECO:0000313" key="5">
    <source>
        <dbReference type="Proteomes" id="UP000027920"/>
    </source>
</evidence>
<name>A0A072PQK7_9EURO</name>
<dbReference type="Proteomes" id="UP000027920">
    <property type="component" value="Unassembled WGS sequence"/>
</dbReference>
<protein>
    <recommendedName>
        <fullName evidence="6">DNA2/NAM7 helicase helicase domain-containing protein</fullName>
    </recommendedName>
</protein>
<accession>A0A072PQK7</accession>
<evidence type="ECO:0000256" key="1">
    <source>
        <dbReference type="SAM" id="MobiDB-lite"/>
    </source>
</evidence>
<sequence>MLQILTIRERRPRLLQTSPWTNLPGFIKKLVKYLQNFLVAHVPLAYYWRFPDNEIMKNRRHIYYDQGISSFVYAVKSYLPWFYHYHNATGDLGLRRIPDAFHVGGGMLRRGEEEDALSTVIAKFRPIAKYNSILNYLIEPFVNVNVTTYAVRMISAFPADDKTTKDSNGKDVEMADASPQEADDRAEKIRNRGYLKVYVQLDAKICKGLGHDSVFQQGRTFTINFYLKGVCERSRSSSLGGEIYAITYRPVDSQVVRSFDSIEEALKQTRFGAYLLTGCVSENYPTPEDPTTYPNVLPKASHDGKKAIPRTEIEIAAYDKFKLEFDSLNTNCKWNLDKPQREAVLLGTKQNLVNIVQGPPGTGKRMTLAAAAIVHVNVADDKVLMCTPSNPAVDGIALMIQKMLPLSWERHILREHIVGAEHEFALLSEEDEKQFVPKSKGDAEMLVIEQLESMLAENINTNELTEAALNDTDKLHPKHFHARSMSTAAYVRALAVRKTEIYGSPRHPSGLLPEDKGLLDASNTLLSIGTEFNAMPGGKEKQASAKRFNEAMRLARIEQNTLNQRYVSWMKQRSVLKQTSSAFERLRECGVPVYRLTIQHRMTPTCNVLTNSDFYGGKITFIKRFFHGEEKDDTIVYPEVVFVNMQDSISYKDQHSPSSVNSMEASMAAHIICSLLAHNPELKPSANWMPIIANEENWTKAHIPDMSQIVYDTVHSSQGREVDISIVSFGACCVKDFNDQYETVDTRAWDAFPYISPHVRDSALRTWPALARSSPYHAGKP</sequence>
<dbReference type="GO" id="GO:0004386">
    <property type="term" value="F:helicase activity"/>
    <property type="evidence" value="ECO:0007669"/>
    <property type="project" value="InterPro"/>
</dbReference>
<dbReference type="InterPro" id="IPR027417">
    <property type="entry name" value="P-loop_NTPase"/>
</dbReference>
<dbReference type="RefSeq" id="XP_013264969.1">
    <property type="nucleotide sequence ID" value="XM_013409515.1"/>
</dbReference>
<dbReference type="Gene3D" id="3.40.50.300">
    <property type="entry name" value="P-loop containing nucleotide triphosphate hydrolases"/>
    <property type="match status" value="2"/>
</dbReference>
<keyword evidence="5" id="KW-1185">Reference proteome</keyword>
<dbReference type="SUPFAM" id="SSF52540">
    <property type="entry name" value="P-loop containing nucleoside triphosphate hydrolases"/>
    <property type="match status" value="1"/>
</dbReference>
<evidence type="ECO:0000259" key="3">
    <source>
        <dbReference type="Pfam" id="PF13087"/>
    </source>
</evidence>
<dbReference type="InterPro" id="IPR045055">
    <property type="entry name" value="DNA2/NAM7-like"/>
</dbReference>
<organism evidence="4 5">
    <name type="scientific">Exophiala aquamarina CBS 119918</name>
    <dbReference type="NCBI Taxonomy" id="1182545"/>
    <lineage>
        <taxon>Eukaryota</taxon>
        <taxon>Fungi</taxon>
        <taxon>Dikarya</taxon>
        <taxon>Ascomycota</taxon>
        <taxon>Pezizomycotina</taxon>
        <taxon>Eurotiomycetes</taxon>
        <taxon>Chaetothyriomycetidae</taxon>
        <taxon>Chaetothyriales</taxon>
        <taxon>Herpotrichiellaceae</taxon>
        <taxon>Exophiala</taxon>
    </lineage>
</organism>
<dbReference type="InterPro" id="IPR041679">
    <property type="entry name" value="DNA2/NAM7-like_C"/>
</dbReference>
<feature type="compositionally biased region" description="Basic and acidic residues" evidence="1">
    <location>
        <begin position="161"/>
        <end position="173"/>
    </location>
</feature>
<dbReference type="HOGENOM" id="CLU_358633_0_0_1"/>
<evidence type="ECO:0000313" key="4">
    <source>
        <dbReference type="EMBL" id="KEF62379.1"/>
    </source>
</evidence>
<proteinExistence type="predicted"/>
<dbReference type="Pfam" id="PF13086">
    <property type="entry name" value="AAA_11"/>
    <property type="match status" value="1"/>
</dbReference>
<feature type="domain" description="DNA2/NAM7 helicase helicase" evidence="2">
    <location>
        <begin position="335"/>
        <end position="422"/>
    </location>
</feature>
<dbReference type="VEuPathDB" id="FungiDB:A1O9_00351"/>
<dbReference type="PANTHER" id="PTHR10887">
    <property type="entry name" value="DNA2/NAM7 HELICASE FAMILY"/>
    <property type="match status" value="1"/>
</dbReference>
<feature type="region of interest" description="Disordered" evidence="1">
    <location>
        <begin position="161"/>
        <end position="184"/>
    </location>
</feature>
<dbReference type="GeneID" id="25275303"/>
<gene>
    <name evidence="4" type="ORF">A1O9_00351</name>
</gene>
<dbReference type="Pfam" id="PF13087">
    <property type="entry name" value="AAA_12"/>
    <property type="match status" value="1"/>
</dbReference>
<dbReference type="AlphaFoldDB" id="A0A072PQK7"/>
<evidence type="ECO:0008006" key="6">
    <source>
        <dbReference type="Google" id="ProtNLM"/>
    </source>
</evidence>
<dbReference type="PANTHER" id="PTHR10887:SF495">
    <property type="entry name" value="HELICASE SENATAXIN ISOFORM X1-RELATED"/>
    <property type="match status" value="1"/>
</dbReference>
<dbReference type="EMBL" id="AMGV01000001">
    <property type="protein sequence ID" value="KEF62379.1"/>
    <property type="molecule type" value="Genomic_DNA"/>
</dbReference>
<evidence type="ECO:0000259" key="2">
    <source>
        <dbReference type="Pfam" id="PF13086"/>
    </source>
</evidence>
<dbReference type="InterPro" id="IPR041677">
    <property type="entry name" value="DNA2/NAM7_AAA_11"/>
</dbReference>
<feature type="domain" description="DNA2/NAM7 helicase-like C-terminal" evidence="3">
    <location>
        <begin position="580"/>
        <end position="729"/>
    </location>
</feature>
<comment type="caution">
    <text evidence="4">The sequence shown here is derived from an EMBL/GenBank/DDBJ whole genome shotgun (WGS) entry which is preliminary data.</text>
</comment>
<reference evidence="4 5" key="1">
    <citation type="submission" date="2013-03" db="EMBL/GenBank/DDBJ databases">
        <title>The Genome Sequence of Exophiala aquamarina CBS 119918.</title>
        <authorList>
            <consortium name="The Broad Institute Genomics Platform"/>
            <person name="Cuomo C."/>
            <person name="de Hoog S."/>
            <person name="Gorbushina A."/>
            <person name="Walker B."/>
            <person name="Young S.K."/>
            <person name="Zeng Q."/>
            <person name="Gargeya S."/>
            <person name="Fitzgerald M."/>
            <person name="Haas B."/>
            <person name="Abouelleil A."/>
            <person name="Allen A.W."/>
            <person name="Alvarado L."/>
            <person name="Arachchi H.M."/>
            <person name="Berlin A.M."/>
            <person name="Chapman S.B."/>
            <person name="Gainer-Dewar J."/>
            <person name="Goldberg J."/>
            <person name="Griggs A."/>
            <person name="Gujja S."/>
            <person name="Hansen M."/>
            <person name="Howarth C."/>
            <person name="Imamovic A."/>
            <person name="Ireland A."/>
            <person name="Larimer J."/>
            <person name="McCowan C."/>
            <person name="Murphy C."/>
            <person name="Pearson M."/>
            <person name="Poon T.W."/>
            <person name="Priest M."/>
            <person name="Roberts A."/>
            <person name="Saif S."/>
            <person name="Shea T."/>
            <person name="Sisk P."/>
            <person name="Sykes S."/>
            <person name="Wortman J."/>
            <person name="Nusbaum C."/>
            <person name="Birren B."/>
        </authorList>
    </citation>
    <scope>NUCLEOTIDE SEQUENCE [LARGE SCALE GENOMIC DNA]</scope>
    <source>
        <strain evidence="4 5">CBS 119918</strain>
    </source>
</reference>